<gene>
    <name evidence="2" type="ORF">COX36_03570</name>
</gene>
<organism evidence="2 3">
    <name type="scientific">Candidatus Nealsonbacteria bacterium CG23_combo_of_CG06-09_8_20_14_all_38_19</name>
    <dbReference type="NCBI Taxonomy" id="1974721"/>
    <lineage>
        <taxon>Bacteria</taxon>
        <taxon>Candidatus Nealsoniibacteriota</taxon>
    </lineage>
</organism>
<evidence type="ECO:0000256" key="1">
    <source>
        <dbReference type="SAM" id="Phobius"/>
    </source>
</evidence>
<name>A0A2G9YW06_9BACT</name>
<sequence length="113" mass="12305">MPKSGVPSISVGGRGLHVEVGQIVEVLPSISVSVAESKSVDAGLITVETIIRIAEHNENKTIFCFSILSLLLLIFFRICLSIVLLFNYSIFKVPLLLSNNKKPSLNKRAIGKI</sequence>
<dbReference type="Proteomes" id="UP000230273">
    <property type="component" value="Unassembled WGS sequence"/>
</dbReference>
<dbReference type="EMBL" id="PCRP01000057">
    <property type="protein sequence ID" value="PIP23424.1"/>
    <property type="molecule type" value="Genomic_DNA"/>
</dbReference>
<dbReference type="AlphaFoldDB" id="A0A2G9YW06"/>
<keyword evidence="1" id="KW-1133">Transmembrane helix</keyword>
<keyword evidence="1" id="KW-0472">Membrane</keyword>
<protein>
    <submittedName>
        <fullName evidence="2">Uncharacterized protein</fullName>
    </submittedName>
</protein>
<evidence type="ECO:0000313" key="2">
    <source>
        <dbReference type="EMBL" id="PIP23424.1"/>
    </source>
</evidence>
<feature type="transmembrane region" description="Helical" evidence="1">
    <location>
        <begin position="62"/>
        <end position="91"/>
    </location>
</feature>
<accession>A0A2G9YW06</accession>
<evidence type="ECO:0000313" key="3">
    <source>
        <dbReference type="Proteomes" id="UP000230273"/>
    </source>
</evidence>
<keyword evidence="1" id="KW-0812">Transmembrane</keyword>
<comment type="caution">
    <text evidence="2">The sequence shown here is derived from an EMBL/GenBank/DDBJ whole genome shotgun (WGS) entry which is preliminary data.</text>
</comment>
<reference evidence="2 3" key="1">
    <citation type="submission" date="2017-09" db="EMBL/GenBank/DDBJ databases">
        <title>Depth-based differentiation of microbial function through sediment-hosted aquifers and enrichment of novel symbionts in the deep terrestrial subsurface.</title>
        <authorList>
            <person name="Probst A.J."/>
            <person name="Ladd B."/>
            <person name="Jarett J.K."/>
            <person name="Geller-Mcgrath D.E."/>
            <person name="Sieber C.M."/>
            <person name="Emerson J.B."/>
            <person name="Anantharaman K."/>
            <person name="Thomas B.C."/>
            <person name="Malmstrom R."/>
            <person name="Stieglmeier M."/>
            <person name="Klingl A."/>
            <person name="Woyke T."/>
            <person name="Ryan C.M."/>
            <person name="Banfield J.F."/>
        </authorList>
    </citation>
    <scope>NUCLEOTIDE SEQUENCE [LARGE SCALE GENOMIC DNA]</scope>
    <source>
        <strain evidence="2">CG23_combo_of_CG06-09_8_20_14_all_38_19</strain>
    </source>
</reference>
<proteinExistence type="predicted"/>